<evidence type="ECO:0000313" key="2">
    <source>
        <dbReference type="EMBL" id="KAJ4437123.1"/>
    </source>
</evidence>
<feature type="compositionally biased region" description="Acidic residues" evidence="1">
    <location>
        <begin position="80"/>
        <end position="90"/>
    </location>
</feature>
<dbReference type="EMBL" id="JAJSOF020000021">
    <property type="protein sequence ID" value="KAJ4437123.1"/>
    <property type="molecule type" value="Genomic_DNA"/>
</dbReference>
<gene>
    <name evidence="2" type="ORF">ANN_17258</name>
</gene>
<dbReference type="Proteomes" id="UP001148838">
    <property type="component" value="Unassembled WGS sequence"/>
</dbReference>
<evidence type="ECO:0000313" key="3">
    <source>
        <dbReference type="Proteomes" id="UP001148838"/>
    </source>
</evidence>
<keyword evidence="3" id="KW-1185">Reference proteome</keyword>
<reference evidence="2 3" key="1">
    <citation type="journal article" date="2022" name="Allergy">
        <title>Genome assembly and annotation of Periplaneta americana reveal a comprehensive cockroach allergen profile.</title>
        <authorList>
            <person name="Wang L."/>
            <person name="Xiong Q."/>
            <person name="Saelim N."/>
            <person name="Wang L."/>
            <person name="Nong W."/>
            <person name="Wan A.T."/>
            <person name="Shi M."/>
            <person name="Liu X."/>
            <person name="Cao Q."/>
            <person name="Hui J.H.L."/>
            <person name="Sookrung N."/>
            <person name="Leung T.F."/>
            <person name="Tungtrongchitr A."/>
            <person name="Tsui S.K.W."/>
        </authorList>
    </citation>
    <scope>NUCLEOTIDE SEQUENCE [LARGE SCALE GENOMIC DNA]</scope>
    <source>
        <strain evidence="2">PWHHKU_190912</strain>
    </source>
</reference>
<sequence length="150" mass="16551">MSPESSTENYPAFARIELRKNPGKNLNQTFTISIVFGIADWRRLRSATNGGASLAEQHNSPTAALLYKYSKPHRELNPSYDDDDDDDDDGGGGVCALEVPCVPSLNMNDAFRTKGYHIEEHLLSTGLDERLGMPKERGNEALIDRILDAA</sequence>
<accession>A0ABQ8ST14</accession>
<feature type="region of interest" description="Disordered" evidence="1">
    <location>
        <begin position="73"/>
        <end position="94"/>
    </location>
</feature>
<evidence type="ECO:0000256" key="1">
    <source>
        <dbReference type="SAM" id="MobiDB-lite"/>
    </source>
</evidence>
<organism evidence="2 3">
    <name type="scientific">Periplaneta americana</name>
    <name type="common">American cockroach</name>
    <name type="synonym">Blatta americana</name>
    <dbReference type="NCBI Taxonomy" id="6978"/>
    <lineage>
        <taxon>Eukaryota</taxon>
        <taxon>Metazoa</taxon>
        <taxon>Ecdysozoa</taxon>
        <taxon>Arthropoda</taxon>
        <taxon>Hexapoda</taxon>
        <taxon>Insecta</taxon>
        <taxon>Pterygota</taxon>
        <taxon>Neoptera</taxon>
        <taxon>Polyneoptera</taxon>
        <taxon>Dictyoptera</taxon>
        <taxon>Blattodea</taxon>
        <taxon>Blattoidea</taxon>
        <taxon>Blattidae</taxon>
        <taxon>Blattinae</taxon>
        <taxon>Periplaneta</taxon>
    </lineage>
</organism>
<comment type="caution">
    <text evidence="2">The sequence shown here is derived from an EMBL/GenBank/DDBJ whole genome shotgun (WGS) entry which is preliminary data.</text>
</comment>
<name>A0ABQ8ST14_PERAM</name>
<protein>
    <submittedName>
        <fullName evidence="2">Uncharacterized protein</fullName>
    </submittedName>
</protein>
<proteinExistence type="predicted"/>